<dbReference type="PANTHER" id="PTHR37312:SF1">
    <property type="entry name" value="MEMBRANE-BOUND ACYLTRANSFERASE YKRP-RELATED"/>
    <property type="match status" value="1"/>
</dbReference>
<sequence length="366" mass="40945">MAQRIRYFDISRGIAIVCVVLSHSILRVNGAAPVSPFLYFLYQFCFSFHMPLFLVLSGYFMRPERPFNWGRESRELLATYGITALAVVAVNTAFAGAFHTGMKATFAAWATTGLYGAGADAANTLWPVPSSIGAIWFLLALFWSHLLLHWVSHKKYPALWVIVFFALGYFSSTVFWLPLSLQSGLTACAFVYIGYLCKTYNAVDWLNQHWVLYIIPIAIWALSIWKFTGFSVALNQYGQTPMLAFVGSICGTVSILGVSILIDRWLPLLNTALATTGRYTLPLLCVHLLEDDSTPWGRILPSLLGNFQADSAVLLIFVIRLTIDGLLAWGLYYIPGVNTIFFPELAKRRAKRMKLAQQAEQAKQVN</sequence>
<dbReference type="PANTHER" id="PTHR37312">
    <property type="entry name" value="MEMBRANE-BOUND ACYLTRANSFERASE YKRP-RELATED"/>
    <property type="match status" value="1"/>
</dbReference>
<dbReference type="InterPro" id="IPR052734">
    <property type="entry name" value="Nod_factor_acetyltransferase"/>
</dbReference>
<accession>A0ABM8B9Q8</accession>
<feature type="domain" description="Acyltransferase 3" evidence="2">
    <location>
        <begin position="6"/>
        <end position="289"/>
    </location>
</feature>
<organism evidence="3 4">
    <name type="scientific">Bombiscardovia nodaiensis</name>
    <dbReference type="NCBI Taxonomy" id="2932181"/>
    <lineage>
        <taxon>Bacteria</taxon>
        <taxon>Bacillati</taxon>
        <taxon>Actinomycetota</taxon>
        <taxon>Actinomycetes</taxon>
        <taxon>Bifidobacteriales</taxon>
        <taxon>Bifidobacteriaceae</taxon>
        <taxon>Bombiscardovia</taxon>
    </lineage>
</organism>
<gene>
    <name evidence="3" type="primary">cps3I</name>
    <name evidence="3" type="ORF">KIM372_15270</name>
</gene>
<protein>
    <submittedName>
        <fullName evidence="3">Acetyltransferase</fullName>
    </submittedName>
</protein>
<feature type="transmembrane region" description="Helical" evidence="1">
    <location>
        <begin position="210"/>
        <end position="230"/>
    </location>
</feature>
<feature type="transmembrane region" description="Helical" evidence="1">
    <location>
        <begin position="303"/>
        <end position="323"/>
    </location>
</feature>
<name>A0ABM8B9Q8_9BIFI</name>
<reference evidence="3 4" key="1">
    <citation type="journal article" date="2023" name="Microbiol. Spectr.">
        <title>Symbiosis of Carpenter Bees with Uncharacterized Lactic Acid Bacteria Showing NAD Auxotrophy.</title>
        <authorList>
            <person name="Kawasaki S."/>
            <person name="Ozawa K."/>
            <person name="Mori T."/>
            <person name="Yamamoto A."/>
            <person name="Ito M."/>
            <person name="Ohkuma M."/>
            <person name="Sakamoto M."/>
            <person name="Matsutani M."/>
        </authorList>
    </citation>
    <scope>NUCLEOTIDE SEQUENCE [LARGE SCALE GENOMIC DNA]</scope>
    <source>
        <strain evidence="3 4">Kim37-2</strain>
    </source>
</reference>
<keyword evidence="1" id="KW-0472">Membrane</keyword>
<evidence type="ECO:0000313" key="4">
    <source>
        <dbReference type="Proteomes" id="UP001321766"/>
    </source>
</evidence>
<feature type="transmembrane region" description="Helical" evidence="1">
    <location>
        <begin position="242"/>
        <end position="262"/>
    </location>
</feature>
<proteinExistence type="predicted"/>
<keyword evidence="4" id="KW-1185">Reference proteome</keyword>
<evidence type="ECO:0000256" key="1">
    <source>
        <dbReference type="SAM" id="Phobius"/>
    </source>
</evidence>
<keyword evidence="1" id="KW-1133">Transmembrane helix</keyword>
<dbReference type="EMBL" id="AP026798">
    <property type="protein sequence ID" value="BDR53620.1"/>
    <property type="molecule type" value="Genomic_DNA"/>
</dbReference>
<keyword evidence="1" id="KW-0812">Transmembrane</keyword>
<feature type="transmembrane region" description="Helical" evidence="1">
    <location>
        <begin position="158"/>
        <end position="177"/>
    </location>
</feature>
<evidence type="ECO:0000259" key="2">
    <source>
        <dbReference type="Pfam" id="PF01757"/>
    </source>
</evidence>
<dbReference type="InterPro" id="IPR002656">
    <property type="entry name" value="Acyl_transf_3_dom"/>
</dbReference>
<feature type="transmembrane region" description="Helical" evidence="1">
    <location>
        <begin position="133"/>
        <end position="151"/>
    </location>
</feature>
<evidence type="ECO:0000313" key="3">
    <source>
        <dbReference type="EMBL" id="BDR53620.1"/>
    </source>
</evidence>
<feature type="transmembrane region" description="Helical" evidence="1">
    <location>
        <begin position="37"/>
        <end position="56"/>
    </location>
</feature>
<feature type="transmembrane region" description="Helical" evidence="1">
    <location>
        <begin position="7"/>
        <end position="25"/>
    </location>
</feature>
<feature type="transmembrane region" description="Helical" evidence="1">
    <location>
        <begin position="77"/>
        <end position="98"/>
    </location>
</feature>
<dbReference type="Pfam" id="PF01757">
    <property type="entry name" value="Acyl_transf_3"/>
    <property type="match status" value="1"/>
</dbReference>
<dbReference type="Proteomes" id="UP001321766">
    <property type="component" value="Chromosome"/>
</dbReference>